<reference evidence="3" key="1">
    <citation type="journal article" date="2010" name="Nature">
        <title>The Amphimedon queenslandica genome and the evolution of animal complexity.</title>
        <authorList>
            <person name="Srivastava M."/>
            <person name="Simakov O."/>
            <person name="Chapman J."/>
            <person name="Fahey B."/>
            <person name="Gauthier M.E."/>
            <person name="Mitros T."/>
            <person name="Richards G.S."/>
            <person name="Conaco C."/>
            <person name="Dacre M."/>
            <person name="Hellsten U."/>
            <person name="Larroux C."/>
            <person name="Putnam N.H."/>
            <person name="Stanke M."/>
            <person name="Adamska M."/>
            <person name="Darling A."/>
            <person name="Degnan S.M."/>
            <person name="Oakley T.H."/>
            <person name="Plachetzki D.C."/>
            <person name="Zhai Y."/>
            <person name="Adamski M."/>
            <person name="Calcino A."/>
            <person name="Cummins S.F."/>
            <person name="Goodstein D.M."/>
            <person name="Harris C."/>
            <person name="Jackson D.J."/>
            <person name="Leys S.P."/>
            <person name="Shu S."/>
            <person name="Woodcroft B.J."/>
            <person name="Vervoort M."/>
            <person name="Kosik K.S."/>
            <person name="Manning G."/>
            <person name="Degnan B.M."/>
            <person name="Rokhsar D.S."/>
        </authorList>
    </citation>
    <scope>NUCLEOTIDE SEQUENCE [LARGE SCALE GENOMIC DNA]</scope>
</reference>
<dbReference type="PANTHER" id="PTHR31859:SF9">
    <property type="entry name" value="TETRATRICOPEPTIDE REPEAT PROTEIN 39B"/>
    <property type="match status" value="1"/>
</dbReference>
<dbReference type="InterPro" id="IPR011990">
    <property type="entry name" value="TPR-like_helical_dom_sf"/>
</dbReference>
<dbReference type="InParanoid" id="A0A1X7UD30"/>
<dbReference type="InterPro" id="IPR019734">
    <property type="entry name" value="TPR_rpt"/>
</dbReference>
<dbReference type="SMART" id="SM00028">
    <property type="entry name" value="TPR"/>
    <property type="match status" value="3"/>
</dbReference>
<protein>
    <recommendedName>
        <fullName evidence="4">Tetratricopeptide repeat protein 39B</fullName>
    </recommendedName>
</protein>
<dbReference type="OrthoDB" id="43460at2759"/>
<dbReference type="EnsemblMetazoa" id="XM_019999492.1">
    <property type="protein sequence ID" value="XP_019855051.1"/>
    <property type="gene ID" value="LOC109583948"/>
</dbReference>
<sequence length="599" mass="68409">MSAENTPTTPPSDPKVELEADNEEDEFEDAPSTFQRNDAVTEITHEAGMETITKVLNMMLNNQYFEAEAILKPWADVSPYHCVGYGTIVFCQAMMSFEPETIELASSILQDAVALLNTIRKKQGVMESLSGMVFGQKMDSYTTAELHAEIFYAECNMLQSLLTFFQDESLMSFIKGGLKIRQCYSMYKNFYSWVESSKLEGVVLDPEFIAGVQLGIGCFNLIISLLPQRILKLLEFVGFSGNQLLGLQELTNGARSQTIHSSMCTSFILFYHTVASVMLGLASTEVDHADGLLQLQMERHPNCLLYLYFKGRIALLRGNVDEAITWFNKAMAAQDQWKKVHHLCYWELKWCYVFKGQYAKASHYADILYRESRWSKSTFLYQKAAFQLMLRHKSYLPEQVDTSITMATDSQWEEIMREIPTHKQRIAGKSIPVEKFVIAKAERSLEGARLPLCGLEMVYAWNGFQLLSKNKQLLESVLRIVWDELMTLEELKDSNKHYIDDWSIVTLIQGVCFKGLERFDEAQQCFEAVINRSGELQVDHYTAPAAQMELGLLHLEKGDLLKAEKTLETAKTAYKGYHLESRIHFRIHAGLCRISHQKT</sequence>
<reference evidence="2" key="2">
    <citation type="submission" date="2017-05" db="UniProtKB">
        <authorList>
            <consortium name="EnsemblMetazoa"/>
        </authorList>
    </citation>
    <scope>IDENTIFICATION</scope>
</reference>
<evidence type="ECO:0008006" key="4">
    <source>
        <dbReference type="Google" id="ProtNLM"/>
    </source>
</evidence>
<evidence type="ECO:0000256" key="1">
    <source>
        <dbReference type="SAM" id="MobiDB-lite"/>
    </source>
</evidence>
<feature type="compositionally biased region" description="Acidic residues" evidence="1">
    <location>
        <begin position="19"/>
        <end position="29"/>
    </location>
</feature>
<dbReference type="STRING" id="400682.A0A1X7UD30"/>
<feature type="region of interest" description="Disordered" evidence="1">
    <location>
        <begin position="1"/>
        <end position="32"/>
    </location>
</feature>
<dbReference type="eggNOG" id="KOG3783">
    <property type="taxonomic scope" value="Eukaryota"/>
</dbReference>
<accession>A0A1X7UD30</accession>
<dbReference type="Gene3D" id="1.25.40.10">
    <property type="entry name" value="Tetratricopeptide repeat domain"/>
    <property type="match status" value="2"/>
</dbReference>
<dbReference type="SUPFAM" id="SSF48452">
    <property type="entry name" value="TPR-like"/>
    <property type="match status" value="1"/>
</dbReference>
<dbReference type="EnsemblMetazoa" id="Aqu2.1.25400_001">
    <property type="protein sequence ID" value="Aqu2.1.25400_001"/>
    <property type="gene ID" value="Aqu2.1.25400"/>
</dbReference>
<dbReference type="Proteomes" id="UP000007879">
    <property type="component" value="Unassembled WGS sequence"/>
</dbReference>
<dbReference type="PANTHER" id="PTHR31859">
    <property type="entry name" value="TETRATRICOPEPTIDE REPEAT PROTEIN 39 FAMILY MEMBER"/>
    <property type="match status" value="1"/>
</dbReference>
<proteinExistence type="predicted"/>
<keyword evidence="3" id="KW-1185">Reference proteome</keyword>
<evidence type="ECO:0000313" key="2">
    <source>
        <dbReference type="EnsemblMetazoa" id="Aqu2.1.25400_001"/>
    </source>
</evidence>
<dbReference type="InterPro" id="IPR019412">
    <property type="entry name" value="IML2/TPR_39"/>
</dbReference>
<dbReference type="Pfam" id="PF10300">
    <property type="entry name" value="Iml2-TPR_39"/>
    <property type="match status" value="1"/>
</dbReference>
<gene>
    <name evidence="2" type="primary">109583948</name>
</gene>
<dbReference type="AlphaFoldDB" id="A0A1X7UD30"/>
<evidence type="ECO:0000313" key="3">
    <source>
        <dbReference type="Proteomes" id="UP000007879"/>
    </source>
</evidence>
<name>A0A1X7UD30_AMPQE</name>
<organism evidence="2">
    <name type="scientific">Amphimedon queenslandica</name>
    <name type="common">Sponge</name>
    <dbReference type="NCBI Taxonomy" id="400682"/>
    <lineage>
        <taxon>Eukaryota</taxon>
        <taxon>Metazoa</taxon>
        <taxon>Porifera</taxon>
        <taxon>Demospongiae</taxon>
        <taxon>Heteroscleromorpha</taxon>
        <taxon>Haplosclerida</taxon>
        <taxon>Niphatidae</taxon>
        <taxon>Amphimedon</taxon>
    </lineage>
</organism>
<dbReference type="KEGG" id="aqu:109583948"/>